<dbReference type="Gene3D" id="1.25.40.20">
    <property type="entry name" value="Ankyrin repeat-containing domain"/>
    <property type="match status" value="7"/>
</dbReference>
<dbReference type="EMBL" id="CAJNOO010000044">
    <property type="protein sequence ID" value="CAF0766405.1"/>
    <property type="molecule type" value="Genomic_DNA"/>
</dbReference>
<evidence type="ECO:0000256" key="2">
    <source>
        <dbReference type="ARBA" id="ARBA00023043"/>
    </source>
</evidence>
<comment type="caution">
    <text evidence="6">The sequence shown here is derived from an EMBL/GenBank/DDBJ whole genome shotgun (WGS) entry which is preliminary data.</text>
</comment>
<dbReference type="Proteomes" id="UP000663882">
    <property type="component" value="Unassembled WGS sequence"/>
</dbReference>
<feature type="coiled-coil region" evidence="4">
    <location>
        <begin position="1175"/>
        <end position="1223"/>
    </location>
</feature>
<dbReference type="OrthoDB" id="9995210at2759"/>
<reference evidence="6" key="1">
    <citation type="submission" date="2021-02" db="EMBL/GenBank/DDBJ databases">
        <authorList>
            <person name="Nowell W R."/>
        </authorList>
    </citation>
    <scope>NUCLEOTIDE SEQUENCE</scope>
</reference>
<proteinExistence type="predicted"/>
<evidence type="ECO:0000256" key="5">
    <source>
        <dbReference type="SAM" id="MobiDB-lite"/>
    </source>
</evidence>
<feature type="repeat" description="ANK" evidence="3">
    <location>
        <begin position="384"/>
        <end position="416"/>
    </location>
</feature>
<dbReference type="Pfam" id="PF00023">
    <property type="entry name" value="Ank"/>
    <property type="match status" value="1"/>
</dbReference>
<feature type="repeat" description="ANK" evidence="3">
    <location>
        <begin position="419"/>
        <end position="451"/>
    </location>
</feature>
<feature type="coiled-coil region" evidence="4">
    <location>
        <begin position="1666"/>
        <end position="1723"/>
    </location>
</feature>
<dbReference type="InterPro" id="IPR036770">
    <property type="entry name" value="Ankyrin_rpt-contain_sf"/>
</dbReference>
<dbReference type="SMART" id="SM00248">
    <property type="entry name" value="ANK"/>
    <property type="match status" value="10"/>
</dbReference>
<organism evidence="6 7">
    <name type="scientific">Rotaria sordida</name>
    <dbReference type="NCBI Taxonomy" id="392033"/>
    <lineage>
        <taxon>Eukaryota</taxon>
        <taxon>Metazoa</taxon>
        <taxon>Spiralia</taxon>
        <taxon>Gnathifera</taxon>
        <taxon>Rotifera</taxon>
        <taxon>Eurotatoria</taxon>
        <taxon>Bdelloidea</taxon>
        <taxon>Philodinida</taxon>
        <taxon>Philodinidae</taxon>
        <taxon>Rotaria</taxon>
    </lineage>
</organism>
<sequence>MEVLVQHFGADCFQGDQSFGSLGLVGHAVEKTDLKMEVIKFLVEKDPQNKSAITKRDSQGRTVFDLAKCHKSIVDYLKKIFSSELNQLPFQSNVNSQLVVQWIQQGANPEWTDDKGNTVLCNAILADNFELVKHLVAAQCNTQHENLLKEKPLSIAKKAKHQNSQMIAFLENEGINRQLQTLIRDRKADLTQIEIQDLLKQGADIKALGPNNDSLLHLLVANNGTPEMIHTFVNVFSADIEMLNWNGYRPIEICIVENNLEQLQAFFKLNKVGTEHFFNQKLNKSLLKFAKEKNQSSQLIVKAIENELNLRLWKCISMANKQEKKNPPIMTEAQRLCELGAQINHLHLETGEEYREWSVLHLACKISNLPLVQFLIETLNANRDGGKSMSIAAEYGQLEIVQYLRSSGSKVNVISNSDTQDTPLHLAAKNNHILVVRYLVLWGANHEAKNIANQTPLDLARMKRIKMTKEDEIENKQLIKFLEQLDCPDVLNEEQRRPMSPKTIDPGIDVCTVPLPVVVDQIKPHDINDEDSKGQRPLGVFAGTPNENLRKAAKSGLLDQAKASIADGADIRHREGNNKQSCYDVAILSSQEYARKSNSGTQEERYRHAASAQGCQYIVQLLQSIAQTKLIEAIRDGRSDRVQSYHLVGAQLTADLLPLACRSTDNIEIVAYLINNSQENFNAMSSYQQNQESPFVIATKSKHTKVAVYLNWRLSDELTKAVNNKDLSSVHRLSNAGATVDSKDKQNLLTSVKHNNLKMVVFLCQMGARIPDECLQQSGTKPKIMSFLKQWQLDRKLRLAAAQGNFNAAVECQRQGADINAKNCHGSTALSMAIQYGNYFRIVHTLVSHGASILHSNPNLLTLLQLSRNQNYKQISEYLLNQVNVQFLTAIIDNDLDSAKQLSVMGIDFNHQDEQKRTPLHYAVQYHGVNIVKWLCESGADWKVADIHGQYPITEAAEKGKSVSFLSLRLYLCIKESSHRCALPVVKYFIENRPASKDLKNKAGQNALAIAKACRYNRIVQLLDPGNKDFPVKDDEDEDITIAPPKYTLQQLLRASEHGQVPIIKEFVDQRYRSLAIKTDQCKQMIEVAERNNQQEVLAYLRPHHASLTAEINPSNYLTVTEQQKKILEGFLGYLSDLITGSDVKLDPSDPKTYHQLYKSLHSSAVERVEQLNSVQNERDIAQIHEQDLNEVQSKLEKLQEEMKRMEQSRITMMKTIETAEEKLSQAKTAIERRDCSKEIQEMKEQMTVLVSETRLFQATRLAAEKKKDILLLIQNDPNLVHFFNTIEHRLQSLFTAVYAAQAGLLKTELGPVTGKFQKIVDWIPDSVIPLPEPIIFLLKQSLTSIISVIDKTKQNKEYRNISTLGNLQHLQNAATNSAGLLTLYYKEQVDLIDRDKKVEGSNILATFFSWTNKTLDGKPNENAVTLVAEYAVAWIIDALKEGEKEVKDKNDKKTKITIKNFVPNKPLADQLWLCVAKQNPMKDKFTEKLGFEMGKHKIPLKNGKSIALKFLFGCPIVIVGGISYQHSSLANKSTDDDSIQYGYLYVDPFTSKENGQLIIPERNLDKLIDQSVKTLPDILDNVGLFREGGETTSANYEEINIKQTAISFAYSMREQNLLVDPDQMKHTVQQVRSEIVDQMTTEMNVLRDDFNSKAARFQTSIDAAYEKITKDFEKCQEDLNATQRTEYQAATRKLVDQMKQSQQQLETLIKARTQEMERLLNEKCEQQNVIVHKAEQQSTVAVDTSMKAKQSSVASEQAAKQSATHAQQLVESTEQRKQDMQRAIDESLKRLEKTIAEQKEAYEKSLNELRANARVEMERMREKIEFLTTKASESARAADKAASDAKTTQKNANEQIDVLKDERKKLIKEVKEAREASEKAAADARDAEKYAKNSDERSKKSQEKVDKMAKKVKLETIE</sequence>
<feature type="region of interest" description="Disordered" evidence="5">
    <location>
        <begin position="525"/>
        <end position="544"/>
    </location>
</feature>
<keyword evidence="2 3" id="KW-0040">ANK repeat</keyword>
<dbReference type="SUPFAM" id="SSF48403">
    <property type="entry name" value="Ankyrin repeat"/>
    <property type="match status" value="5"/>
</dbReference>
<feature type="repeat" description="ANK" evidence="3">
    <location>
        <begin position="825"/>
        <end position="858"/>
    </location>
</feature>
<evidence type="ECO:0000256" key="4">
    <source>
        <dbReference type="SAM" id="Coils"/>
    </source>
</evidence>
<protein>
    <submittedName>
        <fullName evidence="6">Uncharacterized protein</fullName>
    </submittedName>
</protein>
<evidence type="ECO:0000256" key="1">
    <source>
        <dbReference type="ARBA" id="ARBA00022737"/>
    </source>
</evidence>
<keyword evidence="4" id="KW-0175">Coiled coil</keyword>
<gene>
    <name evidence="6" type="ORF">RFH988_LOCUS2121</name>
</gene>
<evidence type="ECO:0000313" key="7">
    <source>
        <dbReference type="Proteomes" id="UP000663882"/>
    </source>
</evidence>
<feature type="region of interest" description="Disordered" evidence="5">
    <location>
        <begin position="1873"/>
        <end position="1919"/>
    </location>
</feature>
<feature type="compositionally biased region" description="Basic and acidic residues" evidence="5">
    <location>
        <begin position="525"/>
        <end position="534"/>
    </location>
</feature>
<feature type="repeat" description="ANK" evidence="3">
    <location>
        <begin position="915"/>
        <end position="947"/>
    </location>
</feature>
<keyword evidence="1" id="KW-0677">Repeat</keyword>
<dbReference type="PROSITE" id="PS50088">
    <property type="entry name" value="ANK_REPEAT"/>
    <property type="match status" value="4"/>
</dbReference>
<dbReference type="Pfam" id="PF12796">
    <property type="entry name" value="Ank_2"/>
    <property type="match status" value="2"/>
</dbReference>
<name>A0A813QFZ8_9BILA</name>
<dbReference type="InterPro" id="IPR002110">
    <property type="entry name" value="Ankyrin_rpt"/>
</dbReference>
<dbReference type="PANTHER" id="PTHR24173:SF83">
    <property type="entry name" value="SOCS BOX DOMAIN-CONTAINING PROTEIN"/>
    <property type="match status" value="1"/>
</dbReference>
<accession>A0A813QFZ8</accession>
<dbReference type="PROSITE" id="PS50297">
    <property type="entry name" value="ANK_REP_REGION"/>
    <property type="match status" value="3"/>
</dbReference>
<dbReference type="PANTHER" id="PTHR24173">
    <property type="entry name" value="ANKYRIN REPEAT CONTAINING"/>
    <property type="match status" value="1"/>
</dbReference>
<evidence type="ECO:0000256" key="3">
    <source>
        <dbReference type="PROSITE-ProRule" id="PRU00023"/>
    </source>
</evidence>
<evidence type="ECO:0000313" key="6">
    <source>
        <dbReference type="EMBL" id="CAF0766405.1"/>
    </source>
</evidence>
<feature type="region of interest" description="Disordered" evidence="5">
    <location>
        <begin position="1833"/>
        <end position="1860"/>
    </location>
</feature>